<evidence type="ECO:0000313" key="7">
    <source>
        <dbReference type="Proteomes" id="UP000694620"/>
    </source>
</evidence>
<dbReference type="AlphaFoldDB" id="A0A8C4XH96"/>
<dbReference type="OrthoDB" id="3066195at2759"/>
<dbReference type="InterPro" id="IPR028002">
    <property type="entry name" value="Myb_DNA-bind_5"/>
</dbReference>
<evidence type="ECO:0000256" key="4">
    <source>
        <dbReference type="SAM" id="MobiDB-lite"/>
    </source>
</evidence>
<accession>A0A8C4XH96</accession>
<dbReference type="PANTHER" id="PTHR21632:SF3">
    <property type="entry name" value="TOMOREGULIN-1"/>
    <property type="match status" value="1"/>
</dbReference>
<dbReference type="GeneTree" id="ENSGT00390000007901"/>
<dbReference type="GeneID" id="114667315"/>
<feature type="coiled-coil region" evidence="3">
    <location>
        <begin position="402"/>
        <end position="433"/>
    </location>
</feature>
<dbReference type="Ensembl" id="ENSECRT00000032619.1">
    <property type="protein sequence ID" value="ENSECRP00000031925.1"/>
    <property type="gene ID" value="ENSECRG00000021632.1"/>
</dbReference>
<gene>
    <name evidence="6" type="primary">LOC114667315</name>
</gene>
<dbReference type="RefSeq" id="XP_028678413.1">
    <property type="nucleotide sequence ID" value="XM_028822580.2"/>
</dbReference>
<keyword evidence="7" id="KW-1185">Reference proteome</keyword>
<feature type="region of interest" description="Disordered" evidence="4">
    <location>
        <begin position="450"/>
        <end position="469"/>
    </location>
</feature>
<dbReference type="PANTHER" id="PTHR21632">
    <property type="entry name" value="REGULATORY PROTEIN ZESTE"/>
    <property type="match status" value="1"/>
</dbReference>
<feature type="compositionally biased region" description="Low complexity" evidence="4">
    <location>
        <begin position="450"/>
        <end position="465"/>
    </location>
</feature>
<feature type="region of interest" description="Disordered" evidence="4">
    <location>
        <begin position="123"/>
        <end position="180"/>
    </location>
</feature>
<dbReference type="GO" id="GO:0005886">
    <property type="term" value="C:plasma membrane"/>
    <property type="evidence" value="ECO:0007669"/>
    <property type="project" value="TreeGrafter"/>
</dbReference>
<evidence type="ECO:0000313" key="6">
    <source>
        <dbReference type="Ensembl" id="ENSECRP00000031925.1"/>
    </source>
</evidence>
<reference evidence="6" key="3">
    <citation type="submission" date="2025-09" db="UniProtKB">
        <authorList>
            <consortium name="Ensembl"/>
        </authorList>
    </citation>
    <scope>IDENTIFICATION</scope>
</reference>
<dbReference type="Proteomes" id="UP000694620">
    <property type="component" value="Chromosome 17"/>
</dbReference>
<reference evidence="6" key="1">
    <citation type="submission" date="2021-06" db="EMBL/GenBank/DDBJ databases">
        <authorList>
            <consortium name="Wellcome Sanger Institute Data Sharing"/>
        </authorList>
    </citation>
    <scope>NUCLEOTIDE SEQUENCE [LARGE SCALE GENOMIC DNA]</scope>
</reference>
<evidence type="ECO:0000256" key="2">
    <source>
        <dbReference type="ARBA" id="ARBA00021372"/>
    </source>
</evidence>
<dbReference type="Pfam" id="PF13873">
    <property type="entry name" value="Myb_DNA-bind_5"/>
    <property type="match status" value="1"/>
</dbReference>
<feature type="domain" description="Myb/SANT-like DNA-binding" evidence="5">
    <location>
        <begin position="49"/>
        <end position="125"/>
    </location>
</feature>
<feature type="compositionally biased region" description="Basic and acidic residues" evidence="4">
    <location>
        <begin position="307"/>
        <end position="321"/>
    </location>
</feature>
<proteinExistence type="inferred from homology"/>
<evidence type="ECO:0000256" key="3">
    <source>
        <dbReference type="SAM" id="Coils"/>
    </source>
</evidence>
<name>A0A8C4XH96_ERPCA</name>
<reference evidence="6" key="2">
    <citation type="submission" date="2025-08" db="UniProtKB">
        <authorList>
            <consortium name="Ensembl"/>
        </authorList>
    </citation>
    <scope>IDENTIFICATION</scope>
</reference>
<keyword evidence="3" id="KW-0175">Coiled coil</keyword>
<protein>
    <recommendedName>
        <fullName evidence="2">Myb/SANT-like DNA-binding domain-containing protein 3</fullName>
    </recommendedName>
</protein>
<sequence length="490" mass="53915">MQIQAQVFFVYAGQWGGMIVPNQQPPYWNSEKESGQGSSAVRSSFKASRHFSELEKGVLLSLIDLHRAVLESRKGDAGTVLRKQRTWQLLAQEFNAHPCVFQRDAKQLRKCWENIKARAKKTAAQGRRAKLPIGERRPLGSTAKTDPLIRLETQNSQNAKDKTGSSAGANEQGLSLENPEWKNLHQQGRKIVSVERQSGLVSGSISSVRVPSLDKVRKASSSTINKAVPSLTSTTPVTPSASTSTVQKLPGSNRLAQVKVVDLCEDDWGSSVDDVISCSSSTKSTSSQSGATPPIPANCLLLPSGPEKADLSRDGQERAGENPRAVHGVSQPVSFNTSSISPFSASGIGETDGRLGLAKDKRKRKANFRMLPDNTNGVFMGPPRKEEQLQLAMVRLQIRQMTELHTLKRQQLKRAMEMAEEEHKAKIKMLRQKELFWEKKIQTLVTAAPSFSSSSSSSSASSFCSQTPHLAPAWKDNMNRFNKEPMDKRI</sequence>
<feature type="region of interest" description="Disordered" evidence="4">
    <location>
        <begin position="302"/>
        <end position="333"/>
    </location>
</feature>
<evidence type="ECO:0000259" key="5">
    <source>
        <dbReference type="Pfam" id="PF13873"/>
    </source>
</evidence>
<feature type="compositionally biased region" description="Polar residues" evidence="4">
    <location>
        <begin position="152"/>
        <end position="175"/>
    </location>
</feature>
<organism evidence="6 7">
    <name type="scientific">Erpetoichthys calabaricus</name>
    <name type="common">Rope fish</name>
    <name type="synonym">Calamoichthys calabaricus</name>
    <dbReference type="NCBI Taxonomy" id="27687"/>
    <lineage>
        <taxon>Eukaryota</taxon>
        <taxon>Metazoa</taxon>
        <taxon>Chordata</taxon>
        <taxon>Craniata</taxon>
        <taxon>Vertebrata</taxon>
        <taxon>Euteleostomi</taxon>
        <taxon>Actinopterygii</taxon>
        <taxon>Polypteriformes</taxon>
        <taxon>Polypteridae</taxon>
        <taxon>Erpetoichthys</taxon>
    </lineage>
</organism>
<evidence type="ECO:0000256" key="1">
    <source>
        <dbReference type="ARBA" id="ARBA00007954"/>
    </source>
</evidence>
<comment type="similarity">
    <text evidence="1">Belongs to the MSANTD3 family.</text>
</comment>